<evidence type="ECO:0000256" key="6">
    <source>
        <dbReference type="ARBA" id="ARBA00022777"/>
    </source>
</evidence>
<dbReference type="FunFam" id="3.30.420.40:FF:000153">
    <property type="entry name" value="Putative fructokinase"/>
    <property type="match status" value="1"/>
</dbReference>
<evidence type="ECO:0000256" key="3">
    <source>
        <dbReference type="ARBA" id="ARBA00022679"/>
    </source>
</evidence>
<evidence type="ECO:0000256" key="12">
    <source>
        <dbReference type="ARBA" id="ARBA00048451"/>
    </source>
</evidence>
<sequence length="295" mass="31687">MLLGGLEAGGTKMVCAVGDENGKLIDRKVFPTETPDVTIPAMISYFKDFPVEAIGIGSFGPLDLDRKSETFGYITSTPKPFWGNVNLRGAFLEEFHIPVGIDTDVNGAALAEATWGAGAGCDVVLYITIGTGVGVGVCIGGKLLHGLVHPEAGHILLEKLPNDTYSGKCPFHPNCLEGLAAGPAIEGRWGKKAIELADSEGVWKMEAEYVSQALVNYILTYSPNKIVLWGGVMHQPQLFPMIRNGVVNKLNGYIRHDAIVKNIEEYIVAPKLGDDPGIMGALRLGYLEMMNSSKL</sequence>
<comment type="cofactor">
    <cofactor evidence="1">
        <name>Mg(2+)</name>
        <dbReference type="ChEBI" id="CHEBI:18420"/>
    </cofactor>
</comment>
<evidence type="ECO:0000256" key="5">
    <source>
        <dbReference type="ARBA" id="ARBA00022741"/>
    </source>
</evidence>
<organism evidence="13 14">
    <name type="scientific">Anaeromicropila populeti</name>
    <dbReference type="NCBI Taxonomy" id="37658"/>
    <lineage>
        <taxon>Bacteria</taxon>
        <taxon>Bacillati</taxon>
        <taxon>Bacillota</taxon>
        <taxon>Clostridia</taxon>
        <taxon>Lachnospirales</taxon>
        <taxon>Lachnospiraceae</taxon>
        <taxon>Anaeromicropila</taxon>
    </lineage>
</organism>
<dbReference type="PROSITE" id="PS01125">
    <property type="entry name" value="ROK"/>
    <property type="match status" value="1"/>
</dbReference>
<name>A0A1I6IQQ6_9FIRM</name>
<evidence type="ECO:0000256" key="8">
    <source>
        <dbReference type="ARBA" id="ARBA00022840"/>
    </source>
</evidence>
<dbReference type="SUPFAM" id="SSF53067">
    <property type="entry name" value="Actin-like ATPase domain"/>
    <property type="match status" value="1"/>
</dbReference>
<dbReference type="FunFam" id="3.30.420.40:FF:000136">
    <property type="entry name" value="Putative fructokinase"/>
    <property type="match status" value="1"/>
</dbReference>
<keyword evidence="10" id="KW-0119">Carbohydrate metabolism</keyword>
<protein>
    <recommendedName>
        <fullName evidence="11">fructokinase</fullName>
        <ecNumber evidence="11">2.7.1.4</ecNumber>
    </recommendedName>
</protein>
<keyword evidence="8" id="KW-0067">ATP-binding</keyword>
<dbReference type="PANTHER" id="PTHR42742:SF3">
    <property type="entry name" value="FRUCTOKINASE"/>
    <property type="match status" value="1"/>
</dbReference>
<dbReference type="EMBL" id="FOYZ01000003">
    <property type="protein sequence ID" value="SFR69064.1"/>
    <property type="molecule type" value="Genomic_DNA"/>
</dbReference>
<dbReference type="InterPro" id="IPR043129">
    <property type="entry name" value="ATPase_NBD"/>
</dbReference>
<comment type="similarity">
    <text evidence="2">Belongs to the ROK (NagC/XylR) family.</text>
</comment>
<evidence type="ECO:0000313" key="14">
    <source>
        <dbReference type="Proteomes" id="UP000199659"/>
    </source>
</evidence>
<reference evidence="13 14" key="1">
    <citation type="submission" date="2016-10" db="EMBL/GenBank/DDBJ databases">
        <authorList>
            <person name="de Groot N.N."/>
        </authorList>
    </citation>
    <scope>NUCLEOTIDE SEQUENCE [LARGE SCALE GENOMIC DNA]</scope>
    <source>
        <strain evidence="13 14">743A</strain>
    </source>
</reference>
<dbReference type="GO" id="GO:0005524">
    <property type="term" value="F:ATP binding"/>
    <property type="evidence" value="ECO:0007669"/>
    <property type="project" value="UniProtKB-KW"/>
</dbReference>
<keyword evidence="3" id="KW-0808">Transferase</keyword>
<accession>A0A1I6IQQ6</accession>
<keyword evidence="14" id="KW-1185">Reference proteome</keyword>
<dbReference type="Gene3D" id="3.30.420.40">
    <property type="match status" value="2"/>
</dbReference>
<dbReference type="PANTHER" id="PTHR42742">
    <property type="entry name" value="TRANSCRIPTIONAL REPRESSOR MPRA"/>
    <property type="match status" value="1"/>
</dbReference>
<comment type="catalytic activity">
    <reaction evidence="12">
        <text>D-fructose + ATP = D-fructose 6-phosphate + ADP + H(+)</text>
        <dbReference type="Rhea" id="RHEA:16125"/>
        <dbReference type="ChEBI" id="CHEBI:15378"/>
        <dbReference type="ChEBI" id="CHEBI:30616"/>
        <dbReference type="ChEBI" id="CHEBI:37721"/>
        <dbReference type="ChEBI" id="CHEBI:61527"/>
        <dbReference type="ChEBI" id="CHEBI:456216"/>
        <dbReference type="EC" id="2.7.1.4"/>
    </reaction>
</comment>
<evidence type="ECO:0000256" key="2">
    <source>
        <dbReference type="ARBA" id="ARBA00006479"/>
    </source>
</evidence>
<dbReference type="CDD" id="cd24067">
    <property type="entry name" value="ASKHA_NBD_ROK_BsFRK-like"/>
    <property type="match status" value="1"/>
</dbReference>
<dbReference type="InterPro" id="IPR051804">
    <property type="entry name" value="Carb_Metab_Reg_Kinase/Isom"/>
</dbReference>
<dbReference type="Pfam" id="PF00480">
    <property type="entry name" value="ROK"/>
    <property type="match status" value="1"/>
</dbReference>
<keyword evidence="6 13" id="KW-0418">Kinase</keyword>
<dbReference type="GO" id="GO:0008865">
    <property type="term" value="F:fructokinase activity"/>
    <property type="evidence" value="ECO:0007669"/>
    <property type="project" value="UniProtKB-EC"/>
</dbReference>
<evidence type="ECO:0000256" key="1">
    <source>
        <dbReference type="ARBA" id="ARBA00001946"/>
    </source>
</evidence>
<keyword evidence="9" id="KW-0460">Magnesium</keyword>
<dbReference type="Proteomes" id="UP000199659">
    <property type="component" value="Unassembled WGS sequence"/>
</dbReference>
<dbReference type="InterPro" id="IPR000600">
    <property type="entry name" value="ROK"/>
</dbReference>
<dbReference type="AlphaFoldDB" id="A0A1I6IQQ6"/>
<gene>
    <name evidence="13" type="ORF">SAMN05661086_01050</name>
</gene>
<evidence type="ECO:0000256" key="11">
    <source>
        <dbReference type="ARBA" id="ARBA00038887"/>
    </source>
</evidence>
<dbReference type="EC" id="2.7.1.4" evidence="11"/>
<evidence type="ECO:0000313" key="13">
    <source>
        <dbReference type="EMBL" id="SFR69064.1"/>
    </source>
</evidence>
<dbReference type="GO" id="GO:0046872">
    <property type="term" value="F:metal ion binding"/>
    <property type="evidence" value="ECO:0007669"/>
    <property type="project" value="UniProtKB-KW"/>
</dbReference>
<dbReference type="STRING" id="37658.SAMN05661086_01050"/>
<dbReference type="InterPro" id="IPR049874">
    <property type="entry name" value="ROK_cs"/>
</dbReference>
<dbReference type="RefSeq" id="WP_092559644.1">
    <property type="nucleotide sequence ID" value="NZ_FOYZ01000003.1"/>
</dbReference>
<dbReference type="OrthoDB" id="9783435at2"/>
<evidence type="ECO:0000256" key="4">
    <source>
        <dbReference type="ARBA" id="ARBA00022723"/>
    </source>
</evidence>
<evidence type="ECO:0000256" key="9">
    <source>
        <dbReference type="ARBA" id="ARBA00022842"/>
    </source>
</evidence>
<keyword evidence="5" id="KW-0547">Nucleotide-binding</keyword>
<evidence type="ECO:0000256" key="10">
    <source>
        <dbReference type="ARBA" id="ARBA00023277"/>
    </source>
</evidence>
<evidence type="ECO:0000256" key="7">
    <source>
        <dbReference type="ARBA" id="ARBA00022833"/>
    </source>
</evidence>
<keyword evidence="7" id="KW-0862">Zinc</keyword>
<keyword evidence="4" id="KW-0479">Metal-binding</keyword>
<proteinExistence type="inferred from homology"/>